<sequence length="115" mass="13561">MADEPLEEDNVDIGILHIKRGALKGRLTRLGKYLVALDINNLNNKIIAQVRVRYDQIQPIWTEFLEVQADIEELEKKCDSDEREKFEDSYCELKTGKRIIVEIFQKKEERKILEN</sequence>
<proteinExistence type="predicted"/>
<name>A0A9N9MV80_9CUCU</name>
<dbReference type="Proteomes" id="UP001152799">
    <property type="component" value="Chromosome 8"/>
</dbReference>
<keyword evidence="2" id="KW-1185">Reference proteome</keyword>
<dbReference type="AlphaFoldDB" id="A0A9N9MV80"/>
<evidence type="ECO:0000313" key="2">
    <source>
        <dbReference type="Proteomes" id="UP001152799"/>
    </source>
</evidence>
<protein>
    <submittedName>
        <fullName evidence="1">Uncharacterized protein</fullName>
    </submittedName>
</protein>
<dbReference type="EMBL" id="OU892284">
    <property type="protein sequence ID" value="CAG9772192.1"/>
    <property type="molecule type" value="Genomic_DNA"/>
</dbReference>
<gene>
    <name evidence="1" type="ORF">CEUTPL_LOCUS12612</name>
</gene>
<dbReference type="OrthoDB" id="6778137at2759"/>
<evidence type="ECO:0000313" key="1">
    <source>
        <dbReference type="EMBL" id="CAG9772192.1"/>
    </source>
</evidence>
<reference evidence="1" key="1">
    <citation type="submission" date="2022-01" db="EMBL/GenBank/DDBJ databases">
        <authorList>
            <person name="King R."/>
        </authorList>
    </citation>
    <scope>NUCLEOTIDE SEQUENCE</scope>
</reference>
<accession>A0A9N9MV80</accession>
<organism evidence="1 2">
    <name type="scientific">Ceutorhynchus assimilis</name>
    <name type="common">cabbage seed weevil</name>
    <dbReference type="NCBI Taxonomy" id="467358"/>
    <lineage>
        <taxon>Eukaryota</taxon>
        <taxon>Metazoa</taxon>
        <taxon>Ecdysozoa</taxon>
        <taxon>Arthropoda</taxon>
        <taxon>Hexapoda</taxon>
        <taxon>Insecta</taxon>
        <taxon>Pterygota</taxon>
        <taxon>Neoptera</taxon>
        <taxon>Endopterygota</taxon>
        <taxon>Coleoptera</taxon>
        <taxon>Polyphaga</taxon>
        <taxon>Cucujiformia</taxon>
        <taxon>Curculionidae</taxon>
        <taxon>Ceutorhynchinae</taxon>
        <taxon>Ceutorhynchus</taxon>
    </lineage>
</organism>